<evidence type="ECO:0000256" key="1">
    <source>
        <dbReference type="SAM" id="MobiDB-lite"/>
    </source>
</evidence>
<feature type="non-terminal residue" evidence="3">
    <location>
        <position position="238"/>
    </location>
</feature>
<dbReference type="EMBL" id="UOFK01000346">
    <property type="protein sequence ID" value="VAW83078.1"/>
    <property type="molecule type" value="Genomic_DNA"/>
</dbReference>
<protein>
    <submittedName>
        <fullName evidence="3">Mobile element protein</fullName>
    </submittedName>
</protein>
<gene>
    <name evidence="3" type="ORF">MNBD_GAMMA13-713</name>
</gene>
<sequence length="238" mass="27428">MARFKDYNYDQDKLLPIRFDRQSLPGSFEYNLSYLVEHELDLSIFEHRYHNDETGRPAYDPAILLKIIILAYARGVTTSRKIERLCRENVTFMAISADSQPHYTTLADFVSSSSEQIQQLFVQVLLICDAEGLIGRDMFAIDGCKLPGNASKEWSGTRAELKKKKRKLDKAARYILNKHRTSDQQEQDPDIQEREAQQRKKLRCASRKIQQFLDSHEERTGVSGKPVKSNITDPESAK</sequence>
<name>A0A3B0YQD8_9ZZZZ</name>
<feature type="region of interest" description="Disordered" evidence="1">
    <location>
        <begin position="176"/>
        <end position="201"/>
    </location>
</feature>
<dbReference type="PANTHER" id="PTHR33408">
    <property type="entry name" value="TRANSPOSASE"/>
    <property type="match status" value="1"/>
</dbReference>
<proteinExistence type="predicted"/>
<dbReference type="Pfam" id="PF05598">
    <property type="entry name" value="DUF772"/>
    <property type="match status" value="1"/>
</dbReference>
<organism evidence="3">
    <name type="scientific">hydrothermal vent metagenome</name>
    <dbReference type="NCBI Taxonomy" id="652676"/>
    <lineage>
        <taxon>unclassified sequences</taxon>
        <taxon>metagenomes</taxon>
        <taxon>ecological metagenomes</taxon>
    </lineage>
</organism>
<reference evidence="3" key="1">
    <citation type="submission" date="2018-06" db="EMBL/GenBank/DDBJ databases">
        <authorList>
            <person name="Zhirakovskaya E."/>
        </authorList>
    </citation>
    <scope>NUCLEOTIDE SEQUENCE</scope>
</reference>
<dbReference type="InterPro" id="IPR008490">
    <property type="entry name" value="Transposase_InsH_N"/>
</dbReference>
<evidence type="ECO:0000259" key="2">
    <source>
        <dbReference type="Pfam" id="PF05598"/>
    </source>
</evidence>
<dbReference type="AlphaFoldDB" id="A0A3B0YQD8"/>
<evidence type="ECO:0000313" key="3">
    <source>
        <dbReference type="EMBL" id="VAW83078.1"/>
    </source>
</evidence>
<accession>A0A3B0YQD8</accession>
<feature type="compositionally biased region" description="Polar residues" evidence="1">
    <location>
        <begin position="229"/>
        <end position="238"/>
    </location>
</feature>
<feature type="domain" description="Transposase InsH N-terminal" evidence="2">
    <location>
        <begin position="22"/>
        <end position="110"/>
    </location>
</feature>
<feature type="region of interest" description="Disordered" evidence="1">
    <location>
        <begin position="213"/>
        <end position="238"/>
    </location>
</feature>